<evidence type="ECO:0000313" key="2">
    <source>
        <dbReference type="Proteomes" id="UP000583800"/>
    </source>
</evidence>
<gene>
    <name evidence="1" type="ORF">FHU36_003620</name>
</gene>
<dbReference type="Proteomes" id="UP000583800">
    <property type="component" value="Unassembled WGS sequence"/>
</dbReference>
<evidence type="ECO:0000313" key="1">
    <source>
        <dbReference type="EMBL" id="MBB6347075.1"/>
    </source>
</evidence>
<dbReference type="RefSeq" id="WP_185085087.1">
    <property type="nucleotide sequence ID" value="NZ_JACHJB010000002.1"/>
</dbReference>
<name>A0A7X0EZT9_9ACTN</name>
<organism evidence="1 2">
    <name type="scientific">Nonomuraea muscovyensis</name>
    <dbReference type="NCBI Taxonomy" id="1124761"/>
    <lineage>
        <taxon>Bacteria</taxon>
        <taxon>Bacillati</taxon>
        <taxon>Actinomycetota</taxon>
        <taxon>Actinomycetes</taxon>
        <taxon>Streptosporangiales</taxon>
        <taxon>Streptosporangiaceae</taxon>
        <taxon>Nonomuraea</taxon>
    </lineage>
</organism>
<dbReference type="AlphaFoldDB" id="A0A7X0EZT9"/>
<reference evidence="1 2" key="1">
    <citation type="submission" date="2020-08" db="EMBL/GenBank/DDBJ databases">
        <title>Sequencing the genomes of 1000 actinobacteria strains.</title>
        <authorList>
            <person name="Klenk H.-P."/>
        </authorList>
    </citation>
    <scope>NUCLEOTIDE SEQUENCE [LARGE SCALE GENOMIC DNA]</scope>
    <source>
        <strain evidence="1 2">DSM 45913</strain>
    </source>
</reference>
<dbReference type="EMBL" id="JACHJB010000002">
    <property type="protein sequence ID" value="MBB6347075.1"/>
    <property type="molecule type" value="Genomic_DNA"/>
</dbReference>
<accession>A0A7X0EZT9</accession>
<comment type="caution">
    <text evidence="1">The sequence shown here is derived from an EMBL/GenBank/DDBJ whole genome shotgun (WGS) entry which is preliminary data.</text>
</comment>
<proteinExistence type="predicted"/>
<protein>
    <submittedName>
        <fullName evidence="1">Uncharacterized protein</fullName>
    </submittedName>
</protein>
<sequence length="65" mass="7392">MWPGREPDEVIDAWTRGEGDWDLVGDKSGATRMGFASLKSYEIEARFPPTPNRSGRLRSAMPPRW</sequence>
<keyword evidence="2" id="KW-1185">Reference proteome</keyword>